<dbReference type="InterPro" id="IPR045329">
    <property type="entry name" value="LZTS"/>
</dbReference>
<feature type="coiled-coil region" evidence="4">
    <location>
        <begin position="276"/>
        <end position="310"/>
    </location>
</feature>
<accession>A0A8C4S409</accession>
<dbReference type="OrthoDB" id="10030037at2759"/>
<feature type="compositionally biased region" description="Basic and acidic residues" evidence="5">
    <location>
        <begin position="92"/>
        <end position="102"/>
    </location>
</feature>
<reference evidence="6" key="2">
    <citation type="submission" date="2025-08" db="UniProtKB">
        <authorList>
            <consortium name="Ensembl"/>
        </authorList>
    </citation>
    <scope>IDENTIFICATION</scope>
</reference>
<dbReference type="Pfam" id="PF06818">
    <property type="entry name" value="Fez1"/>
    <property type="match status" value="1"/>
</dbReference>
<dbReference type="RefSeq" id="XP_051789277.1">
    <property type="nucleotide sequence ID" value="XM_051933317.1"/>
</dbReference>
<evidence type="ECO:0000313" key="6">
    <source>
        <dbReference type="Ensembl" id="ENSECRP00000010750.1"/>
    </source>
</evidence>
<comment type="subcellular location">
    <subcellularLocation>
        <location evidence="1">Cytoplasm</location>
    </subcellularLocation>
</comment>
<name>A0A8C4S409_ERPCA</name>
<keyword evidence="2" id="KW-0963">Cytoplasm</keyword>
<feature type="region of interest" description="Disordered" evidence="5">
    <location>
        <begin position="1"/>
        <end position="38"/>
    </location>
</feature>
<feature type="compositionally biased region" description="Basic residues" evidence="5">
    <location>
        <begin position="26"/>
        <end position="35"/>
    </location>
</feature>
<feature type="compositionally biased region" description="Basic and acidic residues" evidence="5">
    <location>
        <begin position="156"/>
        <end position="171"/>
    </location>
</feature>
<dbReference type="GeneTree" id="ENSGT00940000154078"/>
<dbReference type="RefSeq" id="XP_028661821.1">
    <property type="nucleotide sequence ID" value="XM_028805988.2"/>
</dbReference>
<feature type="coiled-coil region" evidence="4">
    <location>
        <begin position="432"/>
        <end position="508"/>
    </location>
</feature>
<dbReference type="Gene3D" id="1.20.5.300">
    <property type="match status" value="1"/>
</dbReference>
<gene>
    <name evidence="6" type="primary">LZTS1</name>
    <name evidence="6" type="synonym">lzts1</name>
</gene>
<evidence type="ECO:0000256" key="4">
    <source>
        <dbReference type="SAM" id="Coils"/>
    </source>
</evidence>
<evidence type="ECO:0000256" key="1">
    <source>
        <dbReference type="ARBA" id="ARBA00004496"/>
    </source>
</evidence>
<feature type="compositionally biased region" description="Low complexity" evidence="5">
    <location>
        <begin position="139"/>
        <end position="153"/>
    </location>
</feature>
<keyword evidence="3 4" id="KW-0175">Coiled coil</keyword>
<feature type="region of interest" description="Disordered" evidence="5">
    <location>
        <begin position="514"/>
        <end position="535"/>
    </location>
</feature>
<dbReference type="AlphaFoldDB" id="A0A8C4S409"/>
<organism evidence="6 7">
    <name type="scientific">Erpetoichthys calabaricus</name>
    <name type="common">Rope fish</name>
    <name type="synonym">Calamoichthys calabaricus</name>
    <dbReference type="NCBI Taxonomy" id="27687"/>
    <lineage>
        <taxon>Eukaryota</taxon>
        <taxon>Metazoa</taxon>
        <taxon>Chordata</taxon>
        <taxon>Craniata</taxon>
        <taxon>Vertebrata</taxon>
        <taxon>Euteleostomi</taxon>
        <taxon>Actinopterygii</taxon>
        <taxon>Polypteriformes</taxon>
        <taxon>Polypteridae</taxon>
        <taxon>Erpetoichthys</taxon>
    </lineage>
</organism>
<feature type="region of interest" description="Disordered" evidence="5">
    <location>
        <begin position="76"/>
        <end position="197"/>
    </location>
</feature>
<feature type="coiled-coil region" evidence="4">
    <location>
        <begin position="348"/>
        <end position="389"/>
    </location>
</feature>
<dbReference type="GeneID" id="114655105"/>
<dbReference type="Proteomes" id="UP000694620">
    <property type="component" value="Chromosome 1"/>
</dbReference>
<dbReference type="PANTHER" id="PTHR19354">
    <property type="entry name" value="ZIPPER PUTATIVE TUMOR SUPPRESSOR 2 HOMOLOG-LIKE PROTEIN-RELATED"/>
    <property type="match status" value="1"/>
</dbReference>
<evidence type="ECO:0000256" key="5">
    <source>
        <dbReference type="SAM" id="MobiDB-lite"/>
    </source>
</evidence>
<reference evidence="6" key="1">
    <citation type="submission" date="2021-06" db="EMBL/GenBank/DDBJ databases">
        <authorList>
            <consortium name="Wellcome Sanger Institute Data Sharing"/>
        </authorList>
    </citation>
    <scope>NUCLEOTIDE SEQUENCE [LARGE SCALE GENOMIC DNA]</scope>
</reference>
<dbReference type="Ensembl" id="ENSECRT00000010927.1">
    <property type="protein sequence ID" value="ENSECRP00000010750.1"/>
    <property type="gene ID" value="ENSECRG00000007151.1"/>
</dbReference>
<feature type="compositionally biased region" description="Polar residues" evidence="5">
    <location>
        <begin position="172"/>
        <end position="197"/>
    </location>
</feature>
<feature type="coiled-coil region" evidence="4">
    <location>
        <begin position="584"/>
        <end position="618"/>
    </location>
</feature>
<dbReference type="RefSeq" id="XP_051789272.1">
    <property type="nucleotide sequence ID" value="XM_051933312.1"/>
</dbReference>
<protein>
    <submittedName>
        <fullName evidence="6">Leucine zipper tumor suppressor 1</fullName>
    </submittedName>
</protein>
<dbReference type="RefSeq" id="XP_051789262.1">
    <property type="nucleotide sequence ID" value="XM_051933302.1"/>
</dbReference>
<keyword evidence="7" id="KW-1185">Reference proteome</keyword>
<evidence type="ECO:0000256" key="2">
    <source>
        <dbReference type="ARBA" id="ARBA00022490"/>
    </source>
</evidence>
<dbReference type="PANTHER" id="PTHR19354:SF5">
    <property type="entry name" value="ZIPPER PUTATIVE TUMOR SUPPRESSOR 1-RELATED"/>
    <property type="match status" value="1"/>
</dbReference>
<proteinExistence type="predicted"/>
<dbReference type="GO" id="GO:0005737">
    <property type="term" value="C:cytoplasm"/>
    <property type="evidence" value="ECO:0007669"/>
    <property type="project" value="UniProtKB-SubCell"/>
</dbReference>
<evidence type="ECO:0000256" key="3">
    <source>
        <dbReference type="ARBA" id="ARBA00023054"/>
    </source>
</evidence>
<evidence type="ECO:0000313" key="7">
    <source>
        <dbReference type="Proteomes" id="UP000694620"/>
    </source>
</evidence>
<dbReference type="GO" id="GO:0043197">
    <property type="term" value="C:dendritic spine"/>
    <property type="evidence" value="ECO:0007669"/>
    <property type="project" value="TreeGrafter"/>
</dbReference>
<dbReference type="RefSeq" id="XP_051789257.1">
    <property type="nucleotide sequence ID" value="XM_051933297.1"/>
</dbReference>
<sequence length="637" mass="72169">MGSVSSLITGHSLHNKHCRASEYKLKKTSQSKKASRSTEGYIKYGFSQDSANNNAKAISKHGKTEDFFYIKVSHKDRVPARNNTSKPFAGEEDNRAEKEMETGKSTPPKLVPISGQLGKGTEKGLIRPTAFKPVIPRNSNSSTSTTTESHSLSQIHENRLSPSDKSKEQKQKPSNGCGTLSDSGRNSMSSLPTQSTNSCCQVENLSSSVGPPNKFGGSVQNVSHSSNVSGSKESNIISLKVMSFSDSVQASHNPVASSSGQINMFSEVTSCIRSPISTKESLIQQLEQKLLERETELQELQVSFEEKEADTCQIFEEKQKYCAEEMEGLKQRCSTKLRQVSQRAVRAQQVMQLQVFQLQQEKKKLQDEMNQLARERDLLAVKLKSYEKEQTKLAPTLEETQWEVCQKSGEIALLKQQLKESQGDVSHKLNDIVSLKATLKETKGKMETLESKVKDLEESIRAKSVEVEVCENELQRKKNEADLLREKVSKLEMDIRIMKQDLALAKEQQQKNRTKELGSRAATFHQAKDSDNGGADEMETLQEEVEKLKTDLMEEKHKKQKMVATFQLERLTWNREKEKVIRYQKQLQRNYLQMHKKNQELEKILKELTAELESRADMDIELHDEEIQYEEIVATEI</sequence>
<reference evidence="6" key="3">
    <citation type="submission" date="2025-09" db="UniProtKB">
        <authorList>
            <consortium name="Ensembl"/>
        </authorList>
    </citation>
    <scope>IDENTIFICATION</scope>
</reference>
<dbReference type="GO" id="GO:0048167">
    <property type="term" value="P:regulation of synaptic plasticity"/>
    <property type="evidence" value="ECO:0007669"/>
    <property type="project" value="TreeGrafter"/>
</dbReference>
<dbReference type="GO" id="GO:0048814">
    <property type="term" value="P:regulation of dendrite morphogenesis"/>
    <property type="evidence" value="ECO:0007669"/>
    <property type="project" value="TreeGrafter"/>
</dbReference>